<evidence type="ECO:0000256" key="1">
    <source>
        <dbReference type="SAM" id="MobiDB-lite"/>
    </source>
</evidence>
<gene>
    <name evidence="2" type="ORF">K7432_017248</name>
</gene>
<proteinExistence type="predicted"/>
<evidence type="ECO:0000313" key="3">
    <source>
        <dbReference type="Proteomes" id="UP001479436"/>
    </source>
</evidence>
<organism evidence="2 3">
    <name type="scientific">Basidiobolus ranarum</name>
    <dbReference type="NCBI Taxonomy" id="34480"/>
    <lineage>
        <taxon>Eukaryota</taxon>
        <taxon>Fungi</taxon>
        <taxon>Fungi incertae sedis</taxon>
        <taxon>Zoopagomycota</taxon>
        <taxon>Entomophthoromycotina</taxon>
        <taxon>Basidiobolomycetes</taxon>
        <taxon>Basidiobolales</taxon>
        <taxon>Basidiobolaceae</taxon>
        <taxon>Basidiobolus</taxon>
    </lineage>
</organism>
<protein>
    <submittedName>
        <fullName evidence="2">Uncharacterized protein</fullName>
    </submittedName>
</protein>
<accession>A0ABR2WDL2</accession>
<evidence type="ECO:0000313" key="2">
    <source>
        <dbReference type="EMBL" id="KAK9759595.1"/>
    </source>
</evidence>
<reference evidence="2 3" key="1">
    <citation type="submission" date="2023-04" db="EMBL/GenBank/DDBJ databases">
        <title>Genome of Basidiobolus ranarum AG-B5.</title>
        <authorList>
            <person name="Stajich J.E."/>
            <person name="Carter-House D."/>
            <person name="Gryganskyi A."/>
        </authorList>
    </citation>
    <scope>NUCLEOTIDE SEQUENCE [LARGE SCALE GENOMIC DNA]</scope>
    <source>
        <strain evidence="2 3">AG-B5</strain>
    </source>
</reference>
<sequence length="69" mass="7540">MQDHSLQGAPGSNHSSLLCELIPNGDATSQEMTNPAPILNGRRLSIEQVVYHNSMASQHEAKIKELTQD</sequence>
<name>A0ABR2WDL2_9FUNG</name>
<keyword evidence="3" id="KW-1185">Reference proteome</keyword>
<feature type="region of interest" description="Disordered" evidence="1">
    <location>
        <begin position="1"/>
        <end position="35"/>
    </location>
</feature>
<comment type="caution">
    <text evidence="2">The sequence shown here is derived from an EMBL/GenBank/DDBJ whole genome shotgun (WGS) entry which is preliminary data.</text>
</comment>
<dbReference type="EMBL" id="JASJQH010003516">
    <property type="protein sequence ID" value="KAK9759595.1"/>
    <property type="molecule type" value="Genomic_DNA"/>
</dbReference>
<dbReference type="Proteomes" id="UP001479436">
    <property type="component" value="Unassembled WGS sequence"/>
</dbReference>